<gene>
    <name evidence="1" type="ORF">PDJAM_G00068700</name>
</gene>
<evidence type="ECO:0000313" key="2">
    <source>
        <dbReference type="Proteomes" id="UP000830395"/>
    </source>
</evidence>
<dbReference type="Proteomes" id="UP000830395">
    <property type="component" value="Chromosome 15"/>
</dbReference>
<protein>
    <submittedName>
        <fullName evidence="1">Uncharacterized protein</fullName>
    </submittedName>
</protein>
<name>A0ACC5Z117_9TELE</name>
<sequence length="415" mass="47302">MASKIPTGSKRPREPSAQGLKVKFLINIPLKVDSKDEAQKRCVGLLDALSEGFKEEDRKFMKDKNGKDVLEDVAVIFGMNGKHTPELAKVLRELQTFKYNCKYMNIKYSIITYTWGSGGTIAQDATDVPYQDIREHLKNHAATTELVKELRENDPSCLVYFSFIDSDTFKFNFIYSEYLQIVREELKKDSIPPTVMSTGYEFTHDSEHYVASRLDRTVRAAVAEVHPLLVYYPEPNFCVLVCDGLNTIKESFIKPERRKGGYSMESPALISQVKKRDNFKAVFPDRKPIIIVASERFKLQHEGLKTGQSHLDEMNLAKGVYCNGELTNKETYNRDGPNDPKLVQGVTGKNRAFIIDLYTCKSEKDFEKLSKKNPFSMDGKDATILVEAIRQARECKNFFYAFNEKLKISSSQPSV</sequence>
<comment type="caution">
    <text evidence="1">The sequence shown here is derived from an EMBL/GenBank/DDBJ whole genome shotgun (WGS) entry which is preliminary data.</text>
</comment>
<organism evidence="1 2">
    <name type="scientific">Pangasius djambal</name>
    <dbReference type="NCBI Taxonomy" id="1691987"/>
    <lineage>
        <taxon>Eukaryota</taxon>
        <taxon>Metazoa</taxon>
        <taxon>Chordata</taxon>
        <taxon>Craniata</taxon>
        <taxon>Vertebrata</taxon>
        <taxon>Euteleostomi</taxon>
        <taxon>Actinopterygii</taxon>
        <taxon>Neopterygii</taxon>
        <taxon>Teleostei</taxon>
        <taxon>Ostariophysi</taxon>
        <taxon>Siluriformes</taxon>
        <taxon>Pangasiidae</taxon>
        <taxon>Pangasius</taxon>
    </lineage>
</organism>
<evidence type="ECO:0000313" key="1">
    <source>
        <dbReference type="EMBL" id="MCJ8741277.1"/>
    </source>
</evidence>
<dbReference type="EMBL" id="CM040989">
    <property type="protein sequence ID" value="MCJ8741277.1"/>
    <property type="molecule type" value="Genomic_DNA"/>
</dbReference>
<keyword evidence="2" id="KW-1185">Reference proteome</keyword>
<proteinExistence type="predicted"/>
<reference evidence="1" key="1">
    <citation type="submission" date="2020-02" db="EMBL/GenBank/DDBJ databases">
        <title>Genome sequencing of the panga catfish, Pangasius djambal.</title>
        <authorList>
            <person name="Wen M."/>
            <person name="Zahm M."/>
            <person name="Roques C."/>
            <person name="Cabau C."/>
            <person name="Klopp C."/>
            <person name="Donnadieu C."/>
            <person name="Jouanno E."/>
            <person name="Avarre J.-C."/>
            <person name="Campet M."/>
            <person name="Ha T."/>
            <person name="Dugue R."/>
            <person name="Lampietro C."/>
            <person name="Louis A."/>
            <person name="Herpin A."/>
            <person name="Echchiki A."/>
            <person name="Berthelot C."/>
            <person name="Parey E."/>
            <person name="Roest-Crollius H."/>
            <person name="Braasch I."/>
            <person name="Postlethwait J.H."/>
            <person name="Bobe J."/>
            <person name="Montfort J."/>
            <person name="Bouchez O."/>
            <person name="Begum T."/>
            <person name="Schartl M."/>
            <person name="Gustiano R."/>
            <person name="Guiguen Y."/>
        </authorList>
    </citation>
    <scope>NUCLEOTIDE SEQUENCE</scope>
    <source>
        <strain evidence="1">Pdj_M5554</strain>
    </source>
</reference>
<accession>A0ACC5Z117</accession>